<evidence type="ECO:0000256" key="1">
    <source>
        <dbReference type="SAM" id="Phobius"/>
    </source>
</evidence>
<dbReference type="GeneID" id="9947567"/>
<feature type="transmembrane region" description="Helical" evidence="1">
    <location>
        <begin position="42"/>
        <end position="63"/>
    </location>
</feature>
<dbReference type="AlphaFoldDB" id="A0A1S0TQC3"/>
<protein>
    <recommendedName>
        <fullName evidence="3">G_PROTEIN_RECEP_F1_2 domain-containing protein</fullName>
    </recommendedName>
</protein>
<dbReference type="CTD" id="9947567"/>
<dbReference type="EMBL" id="JH712119">
    <property type="protein sequence ID" value="EFO18369.2"/>
    <property type="molecule type" value="Genomic_DNA"/>
</dbReference>
<feature type="transmembrane region" description="Helical" evidence="1">
    <location>
        <begin position="12"/>
        <end position="36"/>
    </location>
</feature>
<keyword evidence="1" id="KW-0472">Membrane</keyword>
<evidence type="ECO:0008006" key="3">
    <source>
        <dbReference type="Google" id="ProtNLM"/>
    </source>
</evidence>
<dbReference type="KEGG" id="loa:LOAG_10126"/>
<dbReference type="RefSeq" id="XP_003145700.2">
    <property type="nucleotide sequence ID" value="XM_003145652.2"/>
</dbReference>
<keyword evidence="1" id="KW-0812">Transmembrane</keyword>
<keyword evidence="1" id="KW-1133">Transmembrane helix</keyword>
<reference evidence="2" key="1">
    <citation type="submission" date="2012-04" db="EMBL/GenBank/DDBJ databases">
        <title>The Genome Sequence of Loa loa.</title>
        <authorList>
            <consortium name="The Broad Institute Genome Sequencing Platform"/>
            <consortium name="Broad Institute Genome Sequencing Center for Infectious Disease"/>
            <person name="Nutman T.B."/>
            <person name="Fink D.L."/>
            <person name="Russ C."/>
            <person name="Young S."/>
            <person name="Zeng Q."/>
            <person name="Gargeya S."/>
            <person name="Alvarado L."/>
            <person name="Berlin A."/>
            <person name="Chapman S.B."/>
            <person name="Chen Z."/>
            <person name="Freedman E."/>
            <person name="Gellesch M."/>
            <person name="Goldberg J."/>
            <person name="Griggs A."/>
            <person name="Gujja S."/>
            <person name="Heilman E.R."/>
            <person name="Heiman D."/>
            <person name="Howarth C."/>
            <person name="Mehta T."/>
            <person name="Neiman D."/>
            <person name="Pearson M."/>
            <person name="Roberts A."/>
            <person name="Saif S."/>
            <person name="Shea T."/>
            <person name="Shenoy N."/>
            <person name="Sisk P."/>
            <person name="Stolte C."/>
            <person name="Sykes S."/>
            <person name="White J."/>
            <person name="Yandava C."/>
            <person name="Haas B."/>
            <person name="Henn M.R."/>
            <person name="Nusbaum C."/>
            <person name="Birren B."/>
        </authorList>
    </citation>
    <scope>NUCLEOTIDE SEQUENCE [LARGE SCALE GENOMIC DNA]</scope>
</reference>
<gene>
    <name evidence="2" type="ORF">LOAG_10126</name>
</gene>
<proteinExistence type="predicted"/>
<accession>A0A1S0TQC3</accession>
<evidence type="ECO:0000313" key="2">
    <source>
        <dbReference type="EMBL" id="EFO18369.2"/>
    </source>
</evidence>
<sequence>MDSYVQIHSVTISILCLVLGILLLIANLPVLYAILANSKLRIRYAILALLLLAAAIGGFNCLLRASSIILELWNENGKDCKNYTNESSFINKKPWNCLGPVCYSL</sequence>
<organism evidence="2">
    <name type="scientific">Loa loa</name>
    <name type="common">Eye worm</name>
    <name type="synonym">Filaria loa</name>
    <dbReference type="NCBI Taxonomy" id="7209"/>
    <lineage>
        <taxon>Eukaryota</taxon>
        <taxon>Metazoa</taxon>
        <taxon>Ecdysozoa</taxon>
        <taxon>Nematoda</taxon>
        <taxon>Chromadorea</taxon>
        <taxon>Rhabditida</taxon>
        <taxon>Spirurina</taxon>
        <taxon>Spiruromorpha</taxon>
        <taxon>Filarioidea</taxon>
        <taxon>Onchocercidae</taxon>
        <taxon>Loa</taxon>
    </lineage>
</organism>
<name>A0A1S0TQC3_LOALO</name>
<dbReference type="InParanoid" id="A0A1S0TQC3"/>